<comment type="caution">
    <text evidence="2">The sequence shown here is derived from an EMBL/GenBank/DDBJ whole genome shotgun (WGS) entry which is preliminary data.</text>
</comment>
<sequence length="81" mass="8687">VYLFALCLVGIWILASGLEGYLLRIGRLELWTRPPLVVSGFMIALPGWITSIGGAALAALIIAIILLRRKAATGKLIANNQ</sequence>
<organism evidence="2">
    <name type="scientific">marine sediment metagenome</name>
    <dbReference type="NCBI Taxonomy" id="412755"/>
    <lineage>
        <taxon>unclassified sequences</taxon>
        <taxon>metagenomes</taxon>
        <taxon>ecological metagenomes</taxon>
    </lineage>
</organism>
<keyword evidence="1" id="KW-1133">Transmembrane helix</keyword>
<dbReference type="AlphaFoldDB" id="X1RUA7"/>
<keyword evidence="1" id="KW-0472">Membrane</keyword>
<feature type="transmembrane region" description="Helical" evidence="1">
    <location>
        <begin position="41"/>
        <end position="67"/>
    </location>
</feature>
<dbReference type="EMBL" id="BARW01003926">
    <property type="protein sequence ID" value="GAI59064.1"/>
    <property type="molecule type" value="Genomic_DNA"/>
</dbReference>
<name>X1RUA7_9ZZZZ</name>
<evidence type="ECO:0000256" key="1">
    <source>
        <dbReference type="SAM" id="Phobius"/>
    </source>
</evidence>
<keyword evidence="1" id="KW-0812">Transmembrane</keyword>
<gene>
    <name evidence="2" type="ORF">S12H4_09601</name>
</gene>
<protein>
    <submittedName>
        <fullName evidence="2">Uncharacterized protein</fullName>
    </submittedName>
</protein>
<evidence type="ECO:0000313" key="2">
    <source>
        <dbReference type="EMBL" id="GAI59064.1"/>
    </source>
</evidence>
<feature type="non-terminal residue" evidence="2">
    <location>
        <position position="1"/>
    </location>
</feature>
<reference evidence="2" key="1">
    <citation type="journal article" date="2014" name="Front. Microbiol.">
        <title>High frequency of phylogenetically diverse reductive dehalogenase-homologous genes in deep subseafloor sedimentary metagenomes.</title>
        <authorList>
            <person name="Kawai M."/>
            <person name="Futagami T."/>
            <person name="Toyoda A."/>
            <person name="Takaki Y."/>
            <person name="Nishi S."/>
            <person name="Hori S."/>
            <person name="Arai W."/>
            <person name="Tsubouchi T."/>
            <person name="Morono Y."/>
            <person name="Uchiyama I."/>
            <person name="Ito T."/>
            <person name="Fujiyama A."/>
            <person name="Inagaki F."/>
            <person name="Takami H."/>
        </authorList>
    </citation>
    <scope>NUCLEOTIDE SEQUENCE</scope>
    <source>
        <strain evidence="2">Expedition CK06-06</strain>
    </source>
</reference>
<proteinExistence type="predicted"/>
<accession>X1RUA7</accession>